<evidence type="ECO:0000259" key="8">
    <source>
        <dbReference type="PROSITE" id="PS50112"/>
    </source>
</evidence>
<dbReference type="PRINTS" id="PR01217">
    <property type="entry name" value="PRICHEXTENSN"/>
</dbReference>
<proteinExistence type="predicted"/>
<keyword evidence="10" id="KW-1185">Reference proteome</keyword>
<dbReference type="CDD" id="cd00130">
    <property type="entry name" value="PAS"/>
    <property type="match status" value="2"/>
</dbReference>
<dbReference type="SUPFAM" id="SSF55785">
    <property type="entry name" value="PYP-like sensor domain (PAS domain)"/>
    <property type="match status" value="2"/>
</dbReference>
<feature type="compositionally biased region" description="Pro residues" evidence="7">
    <location>
        <begin position="150"/>
        <end position="205"/>
    </location>
</feature>
<dbReference type="Pfam" id="PF14598">
    <property type="entry name" value="PAS_11"/>
    <property type="match status" value="1"/>
</dbReference>
<dbReference type="InterPro" id="IPR035965">
    <property type="entry name" value="PAS-like_dom_sf"/>
</dbReference>
<dbReference type="GO" id="GO:0001222">
    <property type="term" value="F:transcription corepressor binding"/>
    <property type="evidence" value="ECO:0007669"/>
    <property type="project" value="TreeGrafter"/>
</dbReference>
<keyword evidence="4" id="KW-0090">Biological rhythms</keyword>
<evidence type="ECO:0000256" key="6">
    <source>
        <dbReference type="ARBA" id="ARBA00040849"/>
    </source>
</evidence>
<feature type="compositionally biased region" description="Basic residues" evidence="7">
    <location>
        <begin position="1035"/>
        <end position="1045"/>
    </location>
</feature>
<feature type="compositionally biased region" description="Polar residues" evidence="7">
    <location>
        <begin position="670"/>
        <end position="690"/>
    </location>
</feature>
<dbReference type="GO" id="GO:0043153">
    <property type="term" value="P:entrainment of circadian clock by photoperiod"/>
    <property type="evidence" value="ECO:0007669"/>
    <property type="project" value="TreeGrafter"/>
</dbReference>
<dbReference type="EMBL" id="JACEEZ010016330">
    <property type="protein sequence ID" value="KAG0718260.1"/>
    <property type="molecule type" value="Genomic_DNA"/>
</dbReference>
<evidence type="ECO:0000256" key="5">
    <source>
        <dbReference type="ARBA" id="ARBA00023242"/>
    </source>
</evidence>
<evidence type="ECO:0000256" key="7">
    <source>
        <dbReference type="SAM" id="MobiDB-lite"/>
    </source>
</evidence>
<dbReference type="Proteomes" id="UP000770661">
    <property type="component" value="Unassembled WGS sequence"/>
</dbReference>
<keyword evidence="2" id="KW-0597">Phosphoprotein</keyword>
<dbReference type="GO" id="GO:0000976">
    <property type="term" value="F:transcription cis-regulatory region binding"/>
    <property type="evidence" value="ECO:0007669"/>
    <property type="project" value="TreeGrafter"/>
</dbReference>
<feature type="region of interest" description="Disordered" evidence="7">
    <location>
        <begin position="613"/>
        <end position="695"/>
    </location>
</feature>
<dbReference type="InterPro" id="IPR000014">
    <property type="entry name" value="PAS"/>
</dbReference>
<evidence type="ECO:0000256" key="1">
    <source>
        <dbReference type="ARBA" id="ARBA00004123"/>
    </source>
</evidence>
<feature type="domain" description="PAS" evidence="8">
    <location>
        <begin position="223"/>
        <end position="276"/>
    </location>
</feature>
<dbReference type="InterPro" id="IPR050760">
    <property type="entry name" value="Period_circadian_regulator"/>
</dbReference>
<dbReference type="GO" id="GO:0032922">
    <property type="term" value="P:circadian regulation of gene expression"/>
    <property type="evidence" value="ECO:0007669"/>
    <property type="project" value="TreeGrafter"/>
</dbReference>
<feature type="region of interest" description="Disordered" evidence="7">
    <location>
        <begin position="50"/>
        <end position="210"/>
    </location>
</feature>
<evidence type="ECO:0000313" key="10">
    <source>
        <dbReference type="Proteomes" id="UP000770661"/>
    </source>
</evidence>
<feature type="compositionally biased region" description="Pro residues" evidence="7">
    <location>
        <begin position="127"/>
        <end position="143"/>
    </location>
</feature>
<dbReference type="PANTHER" id="PTHR11269">
    <property type="entry name" value="PERIOD CIRCADIAN PROTEIN"/>
    <property type="match status" value="1"/>
</dbReference>
<dbReference type="GO" id="GO:0005737">
    <property type="term" value="C:cytoplasm"/>
    <property type="evidence" value="ECO:0007669"/>
    <property type="project" value="TreeGrafter"/>
</dbReference>
<dbReference type="PROSITE" id="PS50112">
    <property type="entry name" value="PAS"/>
    <property type="match status" value="2"/>
</dbReference>
<dbReference type="FunFam" id="3.30.450.20:FF:000066">
    <property type="entry name" value="Period circadian protein"/>
    <property type="match status" value="1"/>
</dbReference>
<dbReference type="SMART" id="SM00091">
    <property type="entry name" value="PAS"/>
    <property type="match status" value="2"/>
</dbReference>
<feature type="domain" description="PAS" evidence="8">
    <location>
        <begin position="383"/>
        <end position="419"/>
    </location>
</feature>
<dbReference type="PANTHER" id="PTHR11269:SF16">
    <property type="entry name" value="PERIOD CIRCADIAN PROTEIN"/>
    <property type="match status" value="1"/>
</dbReference>
<evidence type="ECO:0000256" key="3">
    <source>
        <dbReference type="ARBA" id="ARBA00022737"/>
    </source>
</evidence>
<feature type="compositionally biased region" description="Low complexity" evidence="7">
    <location>
        <begin position="102"/>
        <end position="123"/>
    </location>
</feature>
<protein>
    <recommendedName>
        <fullName evidence="6">Period circadian protein</fullName>
    </recommendedName>
</protein>
<dbReference type="GO" id="GO:0000122">
    <property type="term" value="P:negative regulation of transcription by RNA polymerase II"/>
    <property type="evidence" value="ECO:0007669"/>
    <property type="project" value="TreeGrafter"/>
</dbReference>
<name>A0A8J5CR82_CHIOP</name>
<dbReference type="GO" id="GO:0005634">
    <property type="term" value="C:nucleus"/>
    <property type="evidence" value="ECO:0007669"/>
    <property type="project" value="UniProtKB-SubCell"/>
</dbReference>
<evidence type="ECO:0000256" key="4">
    <source>
        <dbReference type="ARBA" id="ARBA00023108"/>
    </source>
</evidence>
<reference evidence="9" key="1">
    <citation type="submission" date="2020-07" db="EMBL/GenBank/DDBJ databases">
        <title>The High-quality genome of the commercially important snow crab, Chionoecetes opilio.</title>
        <authorList>
            <person name="Jeong J.-H."/>
            <person name="Ryu S."/>
        </authorList>
    </citation>
    <scope>NUCLEOTIDE SEQUENCE</scope>
    <source>
        <strain evidence="9">MADBK_172401_WGS</strain>
        <tissue evidence="9">Digestive gland</tissue>
    </source>
</reference>
<feature type="region of interest" description="Disordered" evidence="7">
    <location>
        <begin position="948"/>
        <end position="986"/>
    </location>
</feature>
<comment type="caution">
    <text evidence="9">The sequence shown here is derived from an EMBL/GenBank/DDBJ whole genome shotgun (WGS) entry which is preliminary data.</text>
</comment>
<feature type="compositionally biased region" description="Pro residues" evidence="7">
    <location>
        <begin position="65"/>
        <end position="101"/>
    </location>
</feature>
<feature type="region of interest" description="Disordered" evidence="7">
    <location>
        <begin position="543"/>
        <end position="599"/>
    </location>
</feature>
<gene>
    <name evidence="9" type="primary">per_0</name>
    <name evidence="9" type="ORF">GWK47_052778</name>
</gene>
<dbReference type="Gene3D" id="3.30.450.20">
    <property type="entry name" value="PAS domain"/>
    <property type="match status" value="2"/>
</dbReference>
<dbReference type="AlphaFoldDB" id="A0A8J5CR82"/>
<feature type="compositionally biased region" description="Polar residues" evidence="7">
    <location>
        <begin position="1002"/>
        <end position="1022"/>
    </location>
</feature>
<keyword evidence="3" id="KW-0677">Repeat</keyword>
<evidence type="ECO:0000313" key="9">
    <source>
        <dbReference type="EMBL" id="KAG0718260.1"/>
    </source>
</evidence>
<dbReference type="OrthoDB" id="7788983at2759"/>
<feature type="region of interest" description="Disordered" evidence="7">
    <location>
        <begin position="1002"/>
        <end position="1045"/>
    </location>
</feature>
<keyword evidence="5" id="KW-0539">Nucleus</keyword>
<sequence>MTYISLSLPSHSLIPYHSLSLLFPSLTPSLPFFNPHPFFLISSPLPTFSPTTHPPTPNLTHPPHHPPTPPTPIPQHPTPIPTPNNPPSPNTHPHPQQPPNTHPNTHTPIPTPNNTPNTHPNTHPQHHPPTPNTHPHPQQPPNTHPNTQHPSPPQHPQTPPQHPHPPQHHPPTPNTHPHPHNPHPQTPPTPTPQTPTTPTHPPPHLTTPNTQQRGFTVAISVQDGLVLQVSPAITEVLGFPKDMLIGQSFIDFVYPKDSINLSSKIIHGLNMPFRNESIKDNYGTTFFCRMRMYHGLRTSGFGVRNKRTVYKPCKMVLKFHDPTSLDETASTCDPNFALLLAELFLFRVFIRVIPFEMPAKGSFSIRHTASCNFSEYAPEAIPYLGHLPQDLTGNSVFDCYHPEDMPLLKEAYEEIVREQGKPHRSKPYRFRTFNGSYVTLETEWLCFVNPWTKRIDSIIGQYRVLKGPSDIGIFMDPANKAPTPLPEEVMKEALKAQKDILELLAKPVAAYKDPSKGSQEMRRRTLANMMSSIVDELDNLEKRESQTPPTQHSALPTTLRQHKQHHSQCPPLRQDHSSPVQYGLESVTSSSESPSSYGHLNYSETIHRFFRSQPKTMSSDESGDSKMEVSHPGSDGSNINKQSQDNSQSNSASGSGGSGDNCYHTRKSESTANGSRSGSGDTGCRTSSQRRSYKHVQLTEEVLSRHNFDMQKMFMQRQRTGLKPNKDKAKHKTMKKPLKKLVERPCGVKRCSGAQEHVGPPTKQLFLDPSAAGSSCSLKPSSLDLWAQRESQTHRQSSGSGVVAVGPGTAHVAPPYPSLVPGFYFPTGTSSLSQVTPVVPRDPAPVPLVLPPQPPTFLHPQGVAAVQYIPGIMYQPVVPPLFNAHQPVVPPLFNAHQPLVVYQHTAVQHAAVSLTQLPLPMSDGEKPSGAESDHDLFENIPQSAKSFVAKHSTSHLRRPDSQATSVKAEPGSARGSVASASGKVISSHSHVAESIRSYLEDTTTVSPGCNNKVSQYSQSTSVRAEAESIGSPDKHKIRLPRQNSR</sequence>
<feature type="compositionally biased region" description="Low complexity" evidence="7">
    <location>
        <begin position="971"/>
        <end position="982"/>
    </location>
</feature>
<evidence type="ECO:0000256" key="2">
    <source>
        <dbReference type="ARBA" id="ARBA00022553"/>
    </source>
</evidence>
<accession>A0A8J5CR82</accession>
<feature type="compositionally biased region" description="Low complexity" evidence="7">
    <location>
        <begin position="586"/>
        <end position="596"/>
    </location>
</feature>
<feature type="compositionally biased region" description="Low complexity" evidence="7">
    <location>
        <begin position="637"/>
        <end position="653"/>
    </location>
</feature>
<feature type="compositionally biased region" description="Polar residues" evidence="7">
    <location>
        <begin position="546"/>
        <end position="559"/>
    </location>
</feature>
<organism evidence="9 10">
    <name type="scientific">Chionoecetes opilio</name>
    <name type="common">Atlantic snow crab</name>
    <name type="synonym">Cancer opilio</name>
    <dbReference type="NCBI Taxonomy" id="41210"/>
    <lineage>
        <taxon>Eukaryota</taxon>
        <taxon>Metazoa</taxon>
        <taxon>Ecdysozoa</taxon>
        <taxon>Arthropoda</taxon>
        <taxon>Crustacea</taxon>
        <taxon>Multicrustacea</taxon>
        <taxon>Malacostraca</taxon>
        <taxon>Eumalacostraca</taxon>
        <taxon>Eucarida</taxon>
        <taxon>Decapoda</taxon>
        <taxon>Pleocyemata</taxon>
        <taxon>Brachyura</taxon>
        <taxon>Eubrachyura</taxon>
        <taxon>Majoidea</taxon>
        <taxon>Majidae</taxon>
        <taxon>Chionoecetes</taxon>
    </lineage>
</organism>
<comment type="subcellular location">
    <subcellularLocation>
        <location evidence="1">Nucleus</location>
    </subcellularLocation>
</comment>